<keyword evidence="6 12" id="KW-0472">Membrane</keyword>
<dbReference type="InterPro" id="IPR033178">
    <property type="entry name" value="PSD_type1_pro"/>
</dbReference>
<feature type="chain" id="PRO_5044926583" description="Phosphatidylserine decarboxylase beta chain" evidence="12">
    <location>
        <begin position="1"/>
        <end position="254"/>
    </location>
</feature>
<comment type="catalytic activity">
    <reaction evidence="12">
        <text>a 1,2-diacyl-sn-glycero-3-phospho-L-serine + H(+) = a 1,2-diacyl-sn-glycero-3-phosphoethanolamine + CO2</text>
        <dbReference type="Rhea" id="RHEA:20828"/>
        <dbReference type="ChEBI" id="CHEBI:15378"/>
        <dbReference type="ChEBI" id="CHEBI:16526"/>
        <dbReference type="ChEBI" id="CHEBI:57262"/>
        <dbReference type="ChEBI" id="CHEBI:64612"/>
        <dbReference type="EC" id="4.1.1.65"/>
    </reaction>
</comment>
<dbReference type="EMBL" id="JBBMRA010000014">
    <property type="protein sequence ID" value="MEM5537418.1"/>
    <property type="molecule type" value="Genomic_DNA"/>
</dbReference>
<organism evidence="13 14">
    <name type="scientific">Neptuniibacter pectenicola</name>
    <dbReference type="NCBI Taxonomy" id="1806669"/>
    <lineage>
        <taxon>Bacteria</taxon>
        <taxon>Pseudomonadati</taxon>
        <taxon>Pseudomonadota</taxon>
        <taxon>Gammaproteobacteria</taxon>
        <taxon>Oceanospirillales</taxon>
        <taxon>Oceanospirillaceae</taxon>
        <taxon>Neptuniibacter</taxon>
    </lineage>
</organism>
<comment type="similarity">
    <text evidence="12">Belongs to the phosphatidylserine decarboxylase family. PSD-B subfamily. Prokaryotic type I sub-subfamily.</text>
</comment>
<keyword evidence="2 12" id="KW-1003">Cell membrane</keyword>
<evidence type="ECO:0000256" key="1">
    <source>
        <dbReference type="ARBA" id="ARBA00005189"/>
    </source>
</evidence>
<dbReference type="Pfam" id="PF02666">
    <property type="entry name" value="PS_Dcarbxylase"/>
    <property type="match status" value="1"/>
</dbReference>
<feature type="active site" description="Charge relay system; for autoendoproteolytic cleavage activity" evidence="12">
    <location>
        <position position="150"/>
    </location>
</feature>
<comment type="subunit">
    <text evidence="12">Heterodimer of a large membrane-associated beta subunit and a small pyruvoyl-containing alpha subunit.</text>
</comment>
<evidence type="ECO:0000256" key="12">
    <source>
        <dbReference type="HAMAP-Rule" id="MF_00662"/>
    </source>
</evidence>
<evidence type="ECO:0000256" key="9">
    <source>
        <dbReference type="ARBA" id="ARBA00023239"/>
    </source>
</evidence>
<protein>
    <recommendedName>
        <fullName evidence="12">Phosphatidylserine decarboxylase proenzyme</fullName>
        <ecNumber evidence="12">4.1.1.65</ecNumber>
    </recommendedName>
    <component>
        <recommendedName>
            <fullName evidence="12">Phosphatidylserine decarboxylase alpha chain</fullName>
        </recommendedName>
    </component>
    <component>
        <recommendedName>
            <fullName evidence="12">Phosphatidylserine decarboxylase beta chain</fullName>
        </recommendedName>
    </component>
</protein>
<evidence type="ECO:0000256" key="3">
    <source>
        <dbReference type="ARBA" id="ARBA00022516"/>
    </source>
</evidence>
<keyword evidence="4 12" id="KW-0210">Decarboxylase</keyword>
<evidence type="ECO:0000256" key="10">
    <source>
        <dbReference type="ARBA" id="ARBA00023264"/>
    </source>
</evidence>
<keyword evidence="10 12" id="KW-1208">Phospholipid metabolism</keyword>
<proteinExistence type="inferred from homology"/>
<feature type="active site" description="Schiff-base intermediate with substrate; via pyruvic acid; for decarboxylase activity" evidence="12">
    <location>
        <position position="255"/>
    </location>
</feature>
<evidence type="ECO:0000256" key="2">
    <source>
        <dbReference type="ARBA" id="ARBA00022475"/>
    </source>
</evidence>
<gene>
    <name evidence="13" type="primary">asd</name>
    <name evidence="12" type="synonym">psd</name>
    <name evidence="13" type="ORF">WNY58_13565</name>
</gene>
<dbReference type="EC" id="4.1.1.65" evidence="12"/>
<dbReference type="PANTHER" id="PTHR10067:SF6">
    <property type="entry name" value="PHOSPHATIDYLSERINE DECARBOXYLASE PROENZYME, MITOCHONDRIAL"/>
    <property type="match status" value="1"/>
</dbReference>
<comment type="cofactor">
    <cofactor evidence="12">
        <name>pyruvate</name>
        <dbReference type="ChEBI" id="CHEBI:15361"/>
    </cofactor>
    <text evidence="12">Binds 1 pyruvoyl group covalently per subunit.</text>
</comment>
<feature type="active site" description="Charge relay system; for autoendoproteolytic cleavage activity" evidence="12">
    <location>
        <position position="255"/>
    </location>
</feature>
<dbReference type="PANTHER" id="PTHR10067">
    <property type="entry name" value="PHOSPHATIDYLSERINE DECARBOXYLASE"/>
    <property type="match status" value="1"/>
</dbReference>
<reference evidence="13 14" key="1">
    <citation type="submission" date="2024-03" db="EMBL/GenBank/DDBJ databases">
        <title>Community enrichment and isolation of bacterial strains for fucoidan degradation.</title>
        <authorList>
            <person name="Sichert A."/>
        </authorList>
    </citation>
    <scope>NUCLEOTIDE SEQUENCE [LARGE SCALE GENOMIC DNA]</scope>
    <source>
        <strain evidence="13 14">AS76</strain>
    </source>
</reference>
<keyword evidence="9 12" id="KW-0456">Lyase</keyword>
<evidence type="ECO:0000256" key="6">
    <source>
        <dbReference type="ARBA" id="ARBA00023136"/>
    </source>
</evidence>
<feature type="chain" id="PRO_5044926584" description="Phosphatidylserine decarboxylase alpha chain" evidence="12">
    <location>
        <begin position="255"/>
        <end position="290"/>
    </location>
</feature>
<keyword evidence="7 12" id="KW-0865">Zymogen</keyword>
<evidence type="ECO:0000313" key="13">
    <source>
        <dbReference type="EMBL" id="MEM5537418.1"/>
    </source>
</evidence>
<feature type="site" description="Cleavage (non-hydrolytic); by autocatalysis" evidence="12">
    <location>
        <begin position="254"/>
        <end position="255"/>
    </location>
</feature>
<dbReference type="NCBIfam" id="TIGR00163">
    <property type="entry name" value="PS_decarb"/>
    <property type="match status" value="1"/>
</dbReference>
<comment type="pathway">
    <text evidence="12">Phospholipid metabolism; phosphatidylethanolamine biosynthesis; phosphatidylethanolamine from CDP-diacylglycerol: step 2/2.</text>
</comment>
<dbReference type="GO" id="GO:0004609">
    <property type="term" value="F:phosphatidylserine decarboxylase activity"/>
    <property type="evidence" value="ECO:0007669"/>
    <property type="project" value="UniProtKB-EC"/>
</dbReference>
<name>A0ABU9TUM3_9GAMM</name>
<dbReference type="Proteomes" id="UP001449225">
    <property type="component" value="Unassembled WGS sequence"/>
</dbReference>
<keyword evidence="8 12" id="KW-0594">Phospholipid biosynthesis</keyword>
<keyword evidence="11 12" id="KW-0670">Pyruvate</keyword>
<feature type="modified residue" description="Pyruvic acid (Ser); by autocatalysis" evidence="12">
    <location>
        <position position="255"/>
    </location>
</feature>
<dbReference type="InterPro" id="IPR033177">
    <property type="entry name" value="PSD-B"/>
</dbReference>
<evidence type="ECO:0000256" key="8">
    <source>
        <dbReference type="ARBA" id="ARBA00023209"/>
    </source>
</evidence>
<evidence type="ECO:0000256" key="7">
    <source>
        <dbReference type="ARBA" id="ARBA00023145"/>
    </source>
</evidence>
<comment type="caution">
    <text evidence="13">The sequence shown here is derived from an EMBL/GenBank/DDBJ whole genome shotgun (WGS) entry which is preliminary data.</text>
</comment>
<comment type="subcellular location">
    <subcellularLocation>
        <location evidence="12">Cell membrane</location>
        <topology evidence="12">Peripheral membrane protein</topology>
    </subcellularLocation>
</comment>
<evidence type="ECO:0000256" key="11">
    <source>
        <dbReference type="ARBA" id="ARBA00023317"/>
    </source>
</evidence>
<sequence>MRTLKDKLFILFQQIVPQHLLSRLVGKIADCTTPWVKNSFITWFCNNYQIDMTEAQEEVATNYPSFNAFFTRALKDGARPIDHTQGVITSPADGAFSQLGKIEHGRIFQAKGRGYGLTTLLGGDQERASAFIDGAFATIYLSPRDYHRVHMPVTGTLTHTTYVPGDLFSVNQTTAEGVEQLFARNERLIAYFDTEHGPMAMVLVGAMIVAGIETVWSGQEAPRLKAAVHRSFQQDTAKPISLEKGEEMGRFKLGSTVILLFGKDAINWQAELQANSPIKLGEAIGAQNTV</sequence>
<evidence type="ECO:0000313" key="14">
    <source>
        <dbReference type="Proteomes" id="UP001449225"/>
    </source>
</evidence>
<dbReference type="InterPro" id="IPR003817">
    <property type="entry name" value="PS_Dcarbxylase"/>
</dbReference>
<comment type="function">
    <text evidence="12">Catalyzes the formation of phosphatidylethanolamine (PtdEtn) from phosphatidylserine (PtdSer).</text>
</comment>
<comment type="PTM">
    <text evidence="12">Is synthesized initially as an inactive proenzyme. Formation of the active enzyme involves a self-maturation process in which the active site pyruvoyl group is generated from an internal serine residue via an autocatalytic post-translational modification. Two non-identical subunits are generated from the proenzyme in this reaction, and the pyruvate is formed at the N-terminus of the alpha chain, which is derived from the carboxyl end of the proenzyme. The autoendoproteolytic cleavage occurs by a canonical serine protease mechanism, in which the side chain hydroxyl group of the serine supplies its oxygen atom to form the C-terminus of the beta chain, while the remainder of the serine residue undergoes an oxidative deamination to produce ammonia and the pyruvoyl prosthetic group on the alpha chain. During this reaction, the Ser that is part of the protease active site of the proenzyme becomes the pyruvoyl prosthetic group, which constitutes an essential element of the active site of the mature decarboxylase.</text>
</comment>
<dbReference type="RefSeq" id="WP_342854800.1">
    <property type="nucleotide sequence ID" value="NZ_JBBMRA010000014.1"/>
</dbReference>
<keyword evidence="14" id="KW-1185">Reference proteome</keyword>
<comment type="pathway">
    <text evidence="1">Lipid metabolism.</text>
</comment>
<evidence type="ECO:0000256" key="5">
    <source>
        <dbReference type="ARBA" id="ARBA00023098"/>
    </source>
</evidence>
<evidence type="ECO:0000256" key="4">
    <source>
        <dbReference type="ARBA" id="ARBA00022793"/>
    </source>
</evidence>
<keyword evidence="5 12" id="KW-0443">Lipid metabolism</keyword>
<keyword evidence="3 12" id="KW-0444">Lipid biosynthesis</keyword>
<accession>A0ABU9TUM3</accession>
<feature type="active site" description="Charge relay system; for autoendoproteolytic cleavage activity" evidence="12">
    <location>
        <position position="93"/>
    </location>
</feature>
<dbReference type="HAMAP" id="MF_00662">
    <property type="entry name" value="PS_decarb_PSD_B_type1"/>
    <property type="match status" value="1"/>
</dbReference>